<dbReference type="InterPro" id="IPR043519">
    <property type="entry name" value="NT_sf"/>
</dbReference>
<dbReference type="AlphaFoldDB" id="A0A4D7C581"/>
<sequence>MEDDLAAREALSAAPDAIAAAIVHALHWSPFLRALATREPERLVRCCTLGPDAMAAAAIEAARPDTSMAATMRILRQTRQDLAFACAIADIAGLWPLERVCGALSDYADAAIEGHFRPRCRTSATVPIRQASSCWRSANSGRGR</sequence>
<protein>
    <recommendedName>
        <fullName evidence="1">Glutamate-ammonia ligase adenylyltransferase repeated domain-containing protein</fullName>
    </recommendedName>
</protein>
<dbReference type="Proteomes" id="UP000298714">
    <property type="component" value="Chromosome"/>
</dbReference>
<evidence type="ECO:0000259" key="1">
    <source>
        <dbReference type="Pfam" id="PF03710"/>
    </source>
</evidence>
<dbReference type="Pfam" id="PF03710">
    <property type="entry name" value="GlnE"/>
    <property type="match status" value="1"/>
</dbReference>
<dbReference type="Gene3D" id="3.30.460.10">
    <property type="entry name" value="Beta Polymerase, domain 2"/>
    <property type="match status" value="1"/>
</dbReference>
<organism evidence="2 3">
    <name type="scientific">Hankyongella ginsenosidimutans</name>
    <dbReference type="NCBI Taxonomy" id="1763828"/>
    <lineage>
        <taxon>Bacteria</taxon>
        <taxon>Pseudomonadati</taxon>
        <taxon>Pseudomonadota</taxon>
        <taxon>Alphaproteobacteria</taxon>
        <taxon>Sphingomonadales</taxon>
        <taxon>Sphingomonadaceae</taxon>
        <taxon>Hankyongella</taxon>
    </lineage>
</organism>
<feature type="domain" description="Glutamate-ammonia ligase adenylyltransferase repeated" evidence="1">
    <location>
        <begin position="22"/>
        <end position="116"/>
    </location>
</feature>
<dbReference type="EMBL" id="CP039704">
    <property type="protein sequence ID" value="QCI78740.1"/>
    <property type="molecule type" value="Genomic_DNA"/>
</dbReference>
<gene>
    <name evidence="2" type="ORF">E6W36_01165</name>
</gene>
<dbReference type="SUPFAM" id="SSF81301">
    <property type="entry name" value="Nucleotidyltransferase"/>
    <property type="match status" value="1"/>
</dbReference>
<name>A0A4D7C581_9SPHN</name>
<accession>A0A4D7C581</accession>
<evidence type="ECO:0000313" key="2">
    <source>
        <dbReference type="EMBL" id="QCI78740.1"/>
    </source>
</evidence>
<dbReference type="InterPro" id="IPR005190">
    <property type="entry name" value="GlnE_rpt_dom"/>
</dbReference>
<keyword evidence="3" id="KW-1185">Reference proteome</keyword>
<evidence type="ECO:0000313" key="3">
    <source>
        <dbReference type="Proteomes" id="UP000298714"/>
    </source>
</evidence>
<proteinExistence type="predicted"/>
<dbReference type="GO" id="GO:0008882">
    <property type="term" value="F:[glutamate-ammonia-ligase] adenylyltransferase activity"/>
    <property type="evidence" value="ECO:0007669"/>
    <property type="project" value="InterPro"/>
</dbReference>
<dbReference type="KEGG" id="hgn:E6W36_01165"/>
<reference evidence="3" key="1">
    <citation type="submission" date="2019-04" db="EMBL/GenBank/DDBJ databases">
        <title>Complete genome sequence of Sphingomonas sp. W1-2-3.</title>
        <authorList>
            <person name="Im W.T."/>
        </authorList>
    </citation>
    <scope>NUCLEOTIDE SEQUENCE [LARGE SCALE GENOMIC DNA]</scope>
    <source>
        <strain evidence="3">W1-2-3</strain>
    </source>
</reference>